<dbReference type="AlphaFoldDB" id="A0A811MAC4"/>
<comment type="caution">
    <text evidence="2">The sequence shown here is derived from an EMBL/GenBank/DDBJ whole genome shotgun (WGS) entry which is preliminary data.</text>
</comment>
<accession>A0A811MAC4</accession>
<evidence type="ECO:0000313" key="3">
    <source>
        <dbReference type="Proteomes" id="UP000604825"/>
    </source>
</evidence>
<dbReference type="Proteomes" id="UP000604825">
    <property type="component" value="Unassembled WGS sequence"/>
</dbReference>
<evidence type="ECO:0000313" key="2">
    <source>
        <dbReference type="EMBL" id="CAD6203618.1"/>
    </source>
</evidence>
<proteinExistence type="predicted"/>
<sequence length="91" mass="9385">MAPPTHRTYLVPPQQAMVLTTTYGSSTAGSGPGAVGSGTVPSSSSLGWVRAGGSRGCPFPPTVSTIVPHPTEDPSRVESSVIVRWYSTKKA</sequence>
<protein>
    <submittedName>
        <fullName evidence="2">Uncharacterized protein</fullName>
    </submittedName>
</protein>
<name>A0A811MAC4_9POAL</name>
<dbReference type="EMBL" id="CAJGYO010000001">
    <property type="protein sequence ID" value="CAD6203618.1"/>
    <property type="molecule type" value="Genomic_DNA"/>
</dbReference>
<gene>
    <name evidence="2" type="ORF">NCGR_LOCUS1762</name>
</gene>
<reference evidence="2" key="1">
    <citation type="submission" date="2020-10" db="EMBL/GenBank/DDBJ databases">
        <authorList>
            <person name="Han B."/>
            <person name="Lu T."/>
            <person name="Zhao Q."/>
            <person name="Huang X."/>
            <person name="Zhao Y."/>
        </authorList>
    </citation>
    <scope>NUCLEOTIDE SEQUENCE</scope>
</reference>
<evidence type="ECO:0000256" key="1">
    <source>
        <dbReference type="SAM" id="MobiDB-lite"/>
    </source>
</evidence>
<keyword evidence="3" id="KW-1185">Reference proteome</keyword>
<organism evidence="2 3">
    <name type="scientific">Miscanthus lutarioriparius</name>
    <dbReference type="NCBI Taxonomy" id="422564"/>
    <lineage>
        <taxon>Eukaryota</taxon>
        <taxon>Viridiplantae</taxon>
        <taxon>Streptophyta</taxon>
        <taxon>Embryophyta</taxon>
        <taxon>Tracheophyta</taxon>
        <taxon>Spermatophyta</taxon>
        <taxon>Magnoliopsida</taxon>
        <taxon>Liliopsida</taxon>
        <taxon>Poales</taxon>
        <taxon>Poaceae</taxon>
        <taxon>PACMAD clade</taxon>
        <taxon>Panicoideae</taxon>
        <taxon>Andropogonodae</taxon>
        <taxon>Andropogoneae</taxon>
        <taxon>Saccharinae</taxon>
        <taxon>Miscanthus</taxon>
    </lineage>
</organism>
<feature type="region of interest" description="Disordered" evidence="1">
    <location>
        <begin position="23"/>
        <end position="49"/>
    </location>
</feature>